<dbReference type="EMBL" id="JASCZI010181244">
    <property type="protein sequence ID" value="MED6179424.1"/>
    <property type="molecule type" value="Genomic_DNA"/>
</dbReference>
<gene>
    <name evidence="3" type="ORF">PIB30_000536</name>
</gene>
<name>A0ABU6W262_9FABA</name>
<keyword evidence="1" id="KW-0659">Purine metabolism</keyword>
<evidence type="ECO:0000313" key="3">
    <source>
        <dbReference type="EMBL" id="MED6179424.1"/>
    </source>
</evidence>
<protein>
    <recommendedName>
        <fullName evidence="2">Oxo-4-hydroxy-4-carboxy-5-ureidoimidazoline decarboxylase domain-containing protein</fullName>
    </recommendedName>
</protein>
<evidence type="ECO:0000256" key="1">
    <source>
        <dbReference type="ARBA" id="ARBA00022631"/>
    </source>
</evidence>
<feature type="domain" description="Oxo-4-hydroxy-4-carboxy-5-ureidoimidazoline decarboxylase" evidence="2">
    <location>
        <begin position="3"/>
        <end position="53"/>
    </location>
</feature>
<dbReference type="InterPro" id="IPR018020">
    <property type="entry name" value="OHCU_decarboxylase"/>
</dbReference>
<comment type="caution">
    <text evidence="3">The sequence shown here is derived from an EMBL/GenBank/DDBJ whole genome shotgun (WGS) entry which is preliminary data.</text>
</comment>
<sequence>MGSKYEEKFGYRFVMDAYNKISGQILTELMSRFSNNQLVELDIAYREEMNIIETKIAGFYVLWHQNRVRISLIIRYIIRNMIGSLVDTLNGGNTYSRDNSRKNTYLETNIGTHLIKFDRTHSREKGKAPMIQDSANVSHRNFDLNKEPRFEDEMSERPKCDREKFLALYFSMGKTDTPNDKL</sequence>
<evidence type="ECO:0000313" key="4">
    <source>
        <dbReference type="Proteomes" id="UP001341840"/>
    </source>
</evidence>
<dbReference type="Proteomes" id="UP001341840">
    <property type="component" value="Unassembled WGS sequence"/>
</dbReference>
<dbReference type="InterPro" id="IPR036778">
    <property type="entry name" value="OHCU_decarboxylase_sf"/>
</dbReference>
<dbReference type="Gene3D" id="1.10.3330.10">
    <property type="entry name" value="Oxo-4-hydroxy-4-carboxy-5-ureidoimidazoline decarboxylase"/>
    <property type="match status" value="1"/>
</dbReference>
<dbReference type="SUPFAM" id="SSF158694">
    <property type="entry name" value="UraD-Like"/>
    <property type="match status" value="1"/>
</dbReference>
<accession>A0ABU6W262</accession>
<keyword evidence="4" id="KW-1185">Reference proteome</keyword>
<evidence type="ECO:0000259" key="2">
    <source>
        <dbReference type="Pfam" id="PF09349"/>
    </source>
</evidence>
<proteinExistence type="predicted"/>
<organism evidence="3 4">
    <name type="scientific">Stylosanthes scabra</name>
    <dbReference type="NCBI Taxonomy" id="79078"/>
    <lineage>
        <taxon>Eukaryota</taxon>
        <taxon>Viridiplantae</taxon>
        <taxon>Streptophyta</taxon>
        <taxon>Embryophyta</taxon>
        <taxon>Tracheophyta</taxon>
        <taxon>Spermatophyta</taxon>
        <taxon>Magnoliopsida</taxon>
        <taxon>eudicotyledons</taxon>
        <taxon>Gunneridae</taxon>
        <taxon>Pentapetalae</taxon>
        <taxon>rosids</taxon>
        <taxon>fabids</taxon>
        <taxon>Fabales</taxon>
        <taxon>Fabaceae</taxon>
        <taxon>Papilionoideae</taxon>
        <taxon>50 kb inversion clade</taxon>
        <taxon>dalbergioids sensu lato</taxon>
        <taxon>Dalbergieae</taxon>
        <taxon>Pterocarpus clade</taxon>
        <taxon>Stylosanthes</taxon>
    </lineage>
</organism>
<reference evidence="3 4" key="1">
    <citation type="journal article" date="2023" name="Plants (Basel)">
        <title>Bridging the Gap: Combining Genomics and Transcriptomics Approaches to Understand Stylosanthes scabra, an Orphan Legume from the Brazilian Caatinga.</title>
        <authorList>
            <person name="Ferreira-Neto J.R.C."/>
            <person name="da Silva M.D."/>
            <person name="Binneck E."/>
            <person name="de Melo N.F."/>
            <person name="da Silva R.H."/>
            <person name="de Melo A.L.T.M."/>
            <person name="Pandolfi V."/>
            <person name="Bustamante F.O."/>
            <person name="Brasileiro-Vidal A.C."/>
            <person name="Benko-Iseppon A.M."/>
        </authorList>
    </citation>
    <scope>NUCLEOTIDE SEQUENCE [LARGE SCALE GENOMIC DNA]</scope>
    <source>
        <tissue evidence="3">Leaves</tissue>
    </source>
</reference>
<dbReference type="Pfam" id="PF09349">
    <property type="entry name" value="OHCU_decarbox"/>
    <property type="match status" value="1"/>
</dbReference>